<reference evidence="4 5" key="1">
    <citation type="journal article" date="2019" name="Int. J. Syst. Evol. Microbiol.">
        <title>Streptomyces cadmiisoli sp. nov., a novel actinomycete isolated from cadmium-contaminated soil.</title>
        <authorList>
            <person name="Li K."/>
            <person name="Tang X."/>
            <person name="Zhao J."/>
            <person name="Guo Y."/>
            <person name="Tang Y."/>
            <person name="Gao J."/>
        </authorList>
    </citation>
    <scope>NUCLEOTIDE SEQUENCE [LARGE SCALE GENOMIC DNA]</scope>
    <source>
        <strain evidence="4 5">ZFG47</strain>
    </source>
</reference>
<feature type="binding site" evidence="3">
    <location>
        <position position="134"/>
    </location>
    <ligand>
        <name>Zn(2+)</name>
        <dbReference type="ChEBI" id="CHEBI:29105"/>
        <label>2</label>
    </ligand>
</feature>
<name>A0A2Z4ISW3_9ACTN</name>
<dbReference type="Pfam" id="PF01116">
    <property type="entry name" value="F_bP_aldolase"/>
    <property type="match status" value="1"/>
</dbReference>
<accession>A0A2Z4ISW3</accession>
<dbReference type="PIRSF" id="PIRSF001359">
    <property type="entry name" value="F_bP_aldolase_II"/>
    <property type="match status" value="1"/>
</dbReference>
<dbReference type="SUPFAM" id="SSF51569">
    <property type="entry name" value="Aldolase"/>
    <property type="match status" value="1"/>
</dbReference>
<feature type="binding site" evidence="2">
    <location>
        <begin position="229"/>
        <end position="232"/>
    </location>
    <ligand>
        <name>dihydroxyacetone phosphate</name>
        <dbReference type="ChEBI" id="CHEBI:57642"/>
    </ligand>
</feature>
<feature type="binding site" evidence="3">
    <location>
        <position position="179"/>
    </location>
    <ligand>
        <name>Zn(2+)</name>
        <dbReference type="ChEBI" id="CHEBI:29105"/>
        <label>1</label>
        <note>catalytic</note>
    </ligand>
</feature>
<dbReference type="GO" id="GO:0005975">
    <property type="term" value="P:carbohydrate metabolic process"/>
    <property type="evidence" value="ECO:0007669"/>
    <property type="project" value="InterPro"/>
</dbReference>
<dbReference type="InterPro" id="IPR050246">
    <property type="entry name" value="Class_II_FBP_aldolase"/>
</dbReference>
<evidence type="ECO:0000256" key="3">
    <source>
        <dbReference type="PIRSR" id="PIRSR001359-3"/>
    </source>
</evidence>
<evidence type="ECO:0000313" key="5">
    <source>
        <dbReference type="Proteomes" id="UP000249616"/>
    </source>
</evidence>
<dbReference type="InterPro" id="IPR013785">
    <property type="entry name" value="Aldolase_TIM"/>
</dbReference>
<evidence type="ECO:0000256" key="1">
    <source>
        <dbReference type="PIRSR" id="PIRSR001359-1"/>
    </source>
</evidence>
<keyword evidence="3" id="KW-0479">Metal-binding</keyword>
<feature type="binding site" evidence="2">
    <location>
        <begin position="208"/>
        <end position="210"/>
    </location>
    <ligand>
        <name>dihydroxyacetone phosphate</name>
        <dbReference type="ChEBI" id="CHEBI:57642"/>
    </ligand>
</feature>
<dbReference type="AlphaFoldDB" id="A0A2Z4ISW3"/>
<dbReference type="RefSeq" id="WP_112437798.1">
    <property type="nucleotide sequence ID" value="NZ_CP030073.1"/>
</dbReference>
<feature type="binding site" evidence="3">
    <location>
        <position position="83"/>
    </location>
    <ligand>
        <name>Zn(2+)</name>
        <dbReference type="ChEBI" id="CHEBI:29105"/>
        <label>1</label>
        <note>catalytic</note>
    </ligand>
</feature>
<sequence length="286" mass="30732">MGVTPLTQILSGPFTERYAVPAINVFNDLTLEAVLAAAVENQSPLIVQTSVKTVKSIGSDVLYAMWTAMTAGIEVPVTLHLDHCPEREVITECLRRGWNSVLFDASKLPVEENMRQTVEVVAEARAHGAAVEGEIESITGVEDGIGSDIAAEQQDLAVALEFLRTTQVDVFAPAIGNAHGSYKQAPVLDAQRVSDLVAAYPIPIALHGGSGLSDEQFRDLISRGCAKVNISTALKETFMKSNLAFLETAAERQKWDPPSQFRAVRQDVVELAGSLMRLFGSAGRAG</sequence>
<feature type="binding site" evidence="3">
    <location>
        <position position="104"/>
    </location>
    <ligand>
        <name>Zn(2+)</name>
        <dbReference type="ChEBI" id="CHEBI:29105"/>
        <label>2</label>
    </ligand>
</feature>
<evidence type="ECO:0000313" key="4">
    <source>
        <dbReference type="EMBL" id="AWW35636.1"/>
    </source>
</evidence>
<organism evidence="4 5">
    <name type="scientific">Streptomyces cadmiisoli</name>
    <dbReference type="NCBI Taxonomy" id="2184053"/>
    <lineage>
        <taxon>Bacteria</taxon>
        <taxon>Bacillati</taxon>
        <taxon>Actinomycetota</taxon>
        <taxon>Actinomycetes</taxon>
        <taxon>Kitasatosporales</taxon>
        <taxon>Streptomycetaceae</taxon>
        <taxon>Streptomyces</taxon>
        <taxon>Streptomyces aurantiacus group</taxon>
    </lineage>
</organism>
<evidence type="ECO:0000256" key="2">
    <source>
        <dbReference type="PIRSR" id="PIRSR001359-2"/>
    </source>
</evidence>
<dbReference type="PANTHER" id="PTHR30304:SF0">
    <property type="entry name" value="D-TAGATOSE-1,6-BISPHOSPHATE ALDOLASE SUBUNIT GATY-RELATED"/>
    <property type="match status" value="1"/>
</dbReference>
<keyword evidence="5" id="KW-1185">Reference proteome</keyword>
<dbReference type="Gene3D" id="3.20.20.70">
    <property type="entry name" value="Aldolase class I"/>
    <property type="match status" value="1"/>
</dbReference>
<dbReference type="PANTHER" id="PTHR30304">
    <property type="entry name" value="D-TAGATOSE-1,6-BISPHOSPHATE ALDOLASE"/>
    <property type="match status" value="1"/>
</dbReference>
<comment type="cofactor">
    <cofactor evidence="3">
        <name>Zn(2+)</name>
        <dbReference type="ChEBI" id="CHEBI:29105"/>
    </cofactor>
    <text evidence="3">Binds 2 Zn(2+) ions per subunit. One is catalytic and the other provides a structural contribution.</text>
</comment>
<dbReference type="GO" id="GO:0016832">
    <property type="term" value="F:aldehyde-lyase activity"/>
    <property type="evidence" value="ECO:0007669"/>
    <property type="project" value="InterPro"/>
</dbReference>
<keyword evidence="3" id="KW-0862">Zinc</keyword>
<dbReference type="EMBL" id="CP030073">
    <property type="protein sequence ID" value="AWW35636.1"/>
    <property type="molecule type" value="Genomic_DNA"/>
</dbReference>
<gene>
    <name evidence="4" type="ORF">DN051_02290</name>
</gene>
<proteinExistence type="predicted"/>
<feature type="binding site" evidence="2">
    <location>
        <position position="180"/>
    </location>
    <ligand>
        <name>dihydroxyacetone phosphate</name>
        <dbReference type="ChEBI" id="CHEBI:57642"/>
    </ligand>
</feature>
<dbReference type="InterPro" id="IPR000771">
    <property type="entry name" value="FBA_II"/>
</dbReference>
<protein>
    <submittedName>
        <fullName evidence="4">Class II fructose-bisphosphate aldolase</fullName>
    </submittedName>
</protein>
<feature type="binding site" evidence="3">
    <location>
        <position position="207"/>
    </location>
    <ligand>
        <name>Zn(2+)</name>
        <dbReference type="ChEBI" id="CHEBI:29105"/>
        <label>1</label>
        <note>catalytic</note>
    </ligand>
</feature>
<feature type="active site" description="Proton donor" evidence="1">
    <location>
        <position position="82"/>
    </location>
</feature>
<dbReference type="GO" id="GO:0008270">
    <property type="term" value="F:zinc ion binding"/>
    <property type="evidence" value="ECO:0007669"/>
    <property type="project" value="InterPro"/>
</dbReference>
<dbReference type="Proteomes" id="UP000249616">
    <property type="component" value="Chromosome"/>
</dbReference>
<dbReference type="KEGG" id="scad:DN051_02290"/>